<name>A0A0U1BCQ9_9MYCO</name>
<proteinExistence type="predicted"/>
<keyword evidence="1" id="KW-0560">Oxidoreductase</keyword>
<evidence type="ECO:0000313" key="1">
    <source>
        <dbReference type="EMBL" id="CPV36112.1"/>
    </source>
</evidence>
<accession>A0A0U1BCQ9</accession>
<dbReference type="Proteomes" id="UP000045782">
    <property type="component" value="Unassembled WGS sequence"/>
</dbReference>
<evidence type="ECO:0000313" key="2">
    <source>
        <dbReference type="Proteomes" id="UP000045782"/>
    </source>
</evidence>
<sequence>MLGYSIHPPFIGQVDGMHPKRLLEPGPHPI</sequence>
<reference evidence="1 2" key="1">
    <citation type="submission" date="2015-03" db="EMBL/GenBank/DDBJ databases">
        <authorList>
            <person name="Murphy D."/>
        </authorList>
    </citation>
    <scope>NUCLEOTIDE SEQUENCE [LARGE SCALE GENOMIC DNA]</scope>
    <source>
        <strain evidence="1 2">PAP088</strain>
    </source>
</reference>
<dbReference type="EMBL" id="CSWP01000001">
    <property type="protein sequence ID" value="CPV36112.1"/>
    <property type="molecule type" value="Genomic_DNA"/>
</dbReference>
<organism evidence="1 2">
    <name type="scientific">Mycobacteroides abscessus</name>
    <dbReference type="NCBI Taxonomy" id="36809"/>
    <lineage>
        <taxon>Bacteria</taxon>
        <taxon>Bacillati</taxon>
        <taxon>Actinomycetota</taxon>
        <taxon>Actinomycetes</taxon>
        <taxon>Mycobacteriales</taxon>
        <taxon>Mycobacteriaceae</taxon>
        <taxon>Mycobacteroides</taxon>
    </lineage>
</organism>
<gene>
    <name evidence="1" type="ORF">ERS075579_00742</name>
</gene>
<dbReference type="AlphaFoldDB" id="A0A0U1BCQ9"/>
<dbReference type="GO" id="GO:0051213">
    <property type="term" value="F:dioxygenase activity"/>
    <property type="evidence" value="ECO:0007669"/>
    <property type="project" value="UniProtKB-KW"/>
</dbReference>
<keyword evidence="1" id="KW-0223">Dioxygenase</keyword>
<protein>
    <submittedName>
        <fullName evidence="1">Phytanoyl-CoA dioxygenase</fullName>
    </submittedName>
</protein>